<keyword evidence="2" id="KW-1185">Reference proteome</keyword>
<proteinExistence type="predicted"/>
<evidence type="ECO:0000313" key="2">
    <source>
        <dbReference type="Proteomes" id="UP000646386"/>
    </source>
</evidence>
<dbReference type="EMBL" id="CP077089">
    <property type="protein sequence ID" value="QXI07020.1"/>
    <property type="molecule type" value="Genomic_DNA"/>
</dbReference>
<organism evidence="1 2">
    <name type="scientific">Pseudomonas tensinigenes</name>
    <dbReference type="NCBI Taxonomy" id="2745511"/>
    <lineage>
        <taxon>Bacteria</taxon>
        <taxon>Pseudomonadati</taxon>
        <taxon>Pseudomonadota</taxon>
        <taxon>Gammaproteobacteria</taxon>
        <taxon>Pseudomonadales</taxon>
        <taxon>Pseudomonadaceae</taxon>
        <taxon>Pseudomonas</taxon>
    </lineage>
</organism>
<protein>
    <recommendedName>
        <fullName evidence="3">Restriction endonuclease type IV Mrr domain-containing protein</fullName>
    </recommendedName>
</protein>
<dbReference type="Proteomes" id="UP000646386">
    <property type="component" value="Chromosome"/>
</dbReference>
<gene>
    <name evidence="1" type="ORF">HU718_004815</name>
</gene>
<reference evidence="1 2" key="1">
    <citation type="journal article" date="2020" name="Microorganisms">
        <title>Reliable Identification of Environmental Pseudomonas Isolates Using the rpoD Gene.</title>
        <authorList>
            <consortium name="The Broad Institute Genome Sequencing Platform"/>
            <person name="Girard L."/>
            <person name="Lood C."/>
            <person name="Rokni-Zadeh H."/>
            <person name="van Noort V."/>
            <person name="Lavigne R."/>
            <person name="De Mot R."/>
        </authorList>
    </citation>
    <scope>NUCLEOTIDE SEQUENCE [LARGE SCALE GENOMIC DNA]</scope>
    <source>
        <strain evidence="1 2">ZA 5.3</strain>
    </source>
</reference>
<accession>A0ABX8Q063</accession>
<reference evidence="1 2" key="2">
    <citation type="journal article" date="2021" name="Microorganisms">
        <title>The Ever-Expanding Pseudomonas Genus: Description of 43 New Species and Partition of the Pseudomonas putida Group.</title>
        <authorList>
            <person name="Girard L."/>
            <person name="Lood C."/>
            <person name="Hofte M."/>
            <person name="Vandamme P."/>
            <person name="Rokni-Zadeh H."/>
            <person name="van Noort V."/>
            <person name="Lavigne R."/>
            <person name="De Mot R."/>
        </authorList>
    </citation>
    <scope>NUCLEOTIDE SEQUENCE [LARGE SCALE GENOMIC DNA]</scope>
    <source>
        <strain evidence="1 2">ZA 5.3</strain>
    </source>
</reference>
<dbReference type="RefSeq" id="WP_186615908.1">
    <property type="nucleotide sequence ID" value="NZ_CP077089.1"/>
</dbReference>
<evidence type="ECO:0008006" key="3">
    <source>
        <dbReference type="Google" id="ProtNLM"/>
    </source>
</evidence>
<name>A0ABX8Q063_9PSED</name>
<evidence type="ECO:0000313" key="1">
    <source>
        <dbReference type="EMBL" id="QXI07020.1"/>
    </source>
</evidence>
<sequence>MTAPHAAHYARPADWKQFERLSIALMSCVFGSRFDQYGREGQRQDGVDLYCRLKDGSLIAVQCKGRNENLGKKLTIAQVNQAVLDTQTFQFKIDRFFILSTSPHDASLTNRALELTAERSIVGEGSVEVWGWESLENIIRENASLQDSFYSEYKPKISLRGWILRVGLASSLAFTCFIGVHKYLAYQADAAQTNEATIEGLTEYMALNDRLIDIYSGCLSTLNKETFTFSYSFQQFCVVPVEKTLAAMEHQVQHASLRIDTAAINQLDVLLDLLKEDFRQGLIANQMVSFFEDGMVSSQKALCIPNNSDRSAEILKGLRKPAVAAMSQQLEFYFILRDFILPGLQSMQANVLIAVRHSNKRGVSDQMLSDARELSELLTERHQYRLKEPQQPFTLSAVKSMTSREITVSGDMDTTVEDARYGNVLIQSIQASFYGRHADVQELIRCGVYKKDAASIIEREEDAIKASAVRST</sequence>